<proteinExistence type="inferred from homology"/>
<dbReference type="PROSITE" id="PS51385">
    <property type="entry name" value="YJEF_N"/>
    <property type="match status" value="1"/>
</dbReference>
<reference evidence="8 9" key="1">
    <citation type="submission" date="2019-08" db="EMBL/GenBank/DDBJ databases">
        <authorList>
            <person name="Alioto T."/>
            <person name="Alioto T."/>
            <person name="Gomez Garrido J."/>
        </authorList>
    </citation>
    <scope>NUCLEOTIDE SEQUENCE [LARGE SCALE GENOMIC DNA]</scope>
</reference>
<feature type="compositionally biased region" description="Polar residues" evidence="5">
    <location>
        <begin position="125"/>
        <end position="134"/>
    </location>
</feature>
<dbReference type="GO" id="GO:0000932">
    <property type="term" value="C:P-body"/>
    <property type="evidence" value="ECO:0007669"/>
    <property type="project" value="UniProtKB-SubCell"/>
</dbReference>
<protein>
    <recommendedName>
        <fullName evidence="3">Enhancer of mRNA-decapping protein 3</fullName>
    </recommendedName>
</protein>
<keyword evidence="4" id="KW-0963">Cytoplasm</keyword>
<feature type="compositionally biased region" description="Low complexity" evidence="5">
    <location>
        <begin position="105"/>
        <end position="124"/>
    </location>
</feature>
<dbReference type="SUPFAM" id="SSF64153">
    <property type="entry name" value="YjeF N-terminal domain-like"/>
    <property type="match status" value="1"/>
</dbReference>
<keyword evidence="9" id="KW-1185">Reference proteome</keyword>
<dbReference type="Proteomes" id="UP000325440">
    <property type="component" value="Unassembled WGS sequence"/>
</dbReference>
<evidence type="ECO:0000256" key="1">
    <source>
        <dbReference type="ARBA" id="ARBA00004201"/>
    </source>
</evidence>
<evidence type="ECO:0000313" key="8">
    <source>
        <dbReference type="EMBL" id="VVC32760.1"/>
    </source>
</evidence>
<evidence type="ECO:0000256" key="2">
    <source>
        <dbReference type="ARBA" id="ARBA00006610"/>
    </source>
</evidence>
<dbReference type="InterPro" id="IPR025762">
    <property type="entry name" value="DFDF"/>
</dbReference>
<evidence type="ECO:0000256" key="3">
    <source>
        <dbReference type="ARBA" id="ARBA00015797"/>
    </source>
</evidence>
<sequence>MVPPILETNKHLWISTGHRQPIICCMMLNFFNTNGSVVQGEVSGMSDENETLILTRPFKNGIPHTEKEIRIKASMIENLKIIKSQLENEQVVDNQVAKANKKNVSISKQNNVKQKNKSKNNSISEPEQPTQNFNNHKERNDACFGVSLDTIVKEDFDFEKNLALFNKKAFYNKIHKKPDLVPNERVSNKYKHNENVLHSTPVKFRQVTVPSPAINEYITDDGLVVPSITSELRWKLFNLVEENGLTSGRQNEIIGRAATEMVLQLLGGGYRFNPRNEHQWPRVVVLCGPNRSGAMGVNCARQLSSYGVHTVVVLSEPGLYTPQLANEMALYQFTTGTLITSAAELHGLLDPDFVVVSLADEQTDTVSRNISNWAKSVRSPLMAIDPPSQGTPSVVVKYSLVPALPLAYSESNGKIYLCNMGIPTQVFHLTGIQYKSPFGSKSVIPLHINE</sequence>
<dbReference type="PROSITE" id="PS51512">
    <property type="entry name" value="DFDF"/>
    <property type="match status" value="1"/>
</dbReference>
<dbReference type="AlphaFoldDB" id="A0A5E4MMC6"/>
<dbReference type="Gene3D" id="3.40.50.10260">
    <property type="entry name" value="YjeF N-terminal domain"/>
    <property type="match status" value="1"/>
</dbReference>
<dbReference type="Pfam" id="PF09532">
    <property type="entry name" value="FDF"/>
    <property type="match status" value="1"/>
</dbReference>
<dbReference type="EMBL" id="CABPRJ010000959">
    <property type="protein sequence ID" value="VVC32760.1"/>
    <property type="molecule type" value="Genomic_DNA"/>
</dbReference>
<organism evidence="8 9">
    <name type="scientific">Cinara cedri</name>
    <dbReference type="NCBI Taxonomy" id="506608"/>
    <lineage>
        <taxon>Eukaryota</taxon>
        <taxon>Metazoa</taxon>
        <taxon>Ecdysozoa</taxon>
        <taxon>Arthropoda</taxon>
        <taxon>Hexapoda</taxon>
        <taxon>Insecta</taxon>
        <taxon>Pterygota</taxon>
        <taxon>Neoptera</taxon>
        <taxon>Paraneoptera</taxon>
        <taxon>Hemiptera</taxon>
        <taxon>Sternorrhyncha</taxon>
        <taxon>Aphidomorpha</taxon>
        <taxon>Aphidoidea</taxon>
        <taxon>Aphididae</taxon>
        <taxon>Lachninae</taxon>
        <taxon>Cinara</taxon>
    </lineage>
</organism>
<feature type="domain" description="YjeF N-terminal" evidence="6">
    <location>
        <begin position="232"/>
        <end position="428"/>
    </location>
</feature>
<feature type="domain" description="DFDF" evidence="7">
    <location>
        <begin position="144"/>
        <end position="180"/>
    </location>
</feature>
<dbReference type="Gene3D" id="2.30.30.100">
    <property type="match status" value="1"/>
</dbReference>
<dbReference type="PANTHER" id="PTHR13612">
    <property type="entry name" value="ENHANCER OF MRNA-DECAPPING PROTEIN 3"/>
    <property type="match status" value="1"/>
</dbReference>
<dbReference type="GO" id="GO:0003729">
    <property type="term" value="F:mRNA binding"/>
    <property type="evidence" value="ECO:0007669"/>
    <property type="project" value="TreeGrafter"/>
</dbReference>
<feature type="region of interest" description="Disordered" evidence="5">
    <location>
        <begin position="102"/>
        <end position="137"/>
    </location>
</feature>
<comment type="subcellular location">
    <subcellularLocation>
        <location evidence="1">Cytoplasm</location>
        <location evidence="1">P-body</location>
    </subcellularLocation>
</comment>
<evidence type="ECO:0000256" key="5">
    <source>
        <dbReference type="SAM" id="MobiDB-lite"/>
    </source>
</evidence>
<dbReference type="SMART" id="SM01199">
    <property type="entry name" value="FDF"/>
    <property type="match status" value="1"/>
</dbReference>
<name>A0A5E4MMC6_9HEMI</name>
<dbReference type="PANTHER" id="PTHR13612:SF0">
    <property type="entry name" value="ENHANCER OF MRNA-DECAPPING PROTEIN 3"/>
    <property type="match status" value="1"/>
</dbReference>
<evidence type="ECO:0000256" key="4">
    <source>
        <dbReference type="ARBA" id="ARBA00022490"/>
    </source>
</evidence>
<evidence type="ECO:0000313" key="9">
    <source>
        <dbReference type="Proteomes" id="UP000325440"/>
    </source>
</evidence>
<dbReference type="InterPro" id="IPR036652">
    <property type="entry name" value="YjeF_N_dom_sf"/>
</dbReference>
<dbReference type="OrthoDB" id="10030313at2759"/>
<dbReference type="GO" id="GO:0031087">
    <property type="term" value="P:deadenylation-independent decapping of nuclear-transcribed mRNA"/>
    <property type="evidence" value="ECO:0007669"/>
    <property type="project" value="TreeGrafter"/>
</dbReference>
<gene>
    <name evidence="8" type="ORF">CINCED_3A006890</name>
</gene>
<evidence type="ECO:0000259" key="7">
    <source>
        <dbReference type="PROSITE" id="PS51512"/>
    </source>
</evidence>
<dbReference type="GO" id="GO:0033962">
    <property type="term" value="P:P-body assembly"/>
    <property type="evidence" value="ECO:0007669"/>
    <property type="project" value="TreeGrafter"/>
</dbReference>
<dbReference type="InterPro" id="IPR019050">
    <property type="entry name" value="FDF_dom"/>
</dbReference>
<accession>A0A5E4MMC6</accession>
<evidence type="ECO:0000259" key="6">
    <source>
        <dbReference type="PROSITE" id="PS51385"/>
    </source>
</evidence>
<comment type="similarity">
    <text evidence="2">Belongs to the EDC3 family.</text>
</comment>
<dbReference type="InterPro" id="IPR004443">
    <property type="entry name" value="YjeF_N_dom"/>
</dbReference>
<dbReference type="Pfam" id="PF03853">
    <property type="entry name" value="YjeF_N"/>
    <property type="match status" value="1"/>
</dbReference>